<protein>
    <submittedName>
        <fullName evidence="2">RidA family protein</fullName>
    </submittedName>
</protein>
<accession>A0A6C1KUM3</accession>
<dbReference type="Proteomes" id="UP000305131">
    <property type="component" value="Unassembled WGS sequence"/>
</dbReference>
<reference evidence="2 3" key="1">
    <citation type="submission" date="2019-05" db="EMBL/GenBank/DDBJ databases">
        <authorList>
            <person name="Zhou X."/>
        </authorList>
    </citation>
    <scope>NUCLEOTIDE SEQUENCE [LARGE SCALE GENOMIC DNA]</scope>
    <source>
        <strain evidence="2 3">DSM 432</strain>
    </source>
</reference>
<dbReference type="OrthoDB" id="9806350at2"/>
<dbReference type="SUPFAM" id="SSF55298">
    <property type="entry name" value="YjgF-like"/>
    <property type="match status" value="1"/>
</dbReference>
<dbReference type="GeneID" id="95773668"/>
<dbReference type="PANTHER" id="PTHR43760:SF1">
    <property type="entry name" value="ENDORIBONUCLEASE L-PSP_CHORISMATE MUTASE-LIKE DOMAIN-CONTAINING PROTEIN"/>
    <property type="match status" value="1"/>
</dbReference>
<evidence type="ECO:0000259" key="1">
    <source>
        <dbReference type="Pfam" id="PF14588"/>
    </source>
</evidence>
<gene>
    <name evidence="2" type="ORF">FBQ73_09415</name>
</gene>
<sequence length="155" mass="16243">MTVTEEKLTALGLTLPQAGTPRGTYVPFVRVGNLVFVSGQAPRRDGTLLYAGKVGAERTPEEGYEAAKLCALNLLAQLKVACDGDLDRVTQVVRVAGLVHCVETFESHPGVVNGASDLLCAVFGERGRHARIASGASSLPSGMTVEVEACFAIEA</sequence>
<proteinExistence type="predicted"/>
<evidence type="ECO:0000313" key="3">
    <source>
        <dbReference type="Proteomes" id="UP000305131"/>
    </source>
</evidence>
<dbReference type="InterPro" id="IPR035959">
    <property type="entry name" value="RutC-like_sf"/>
</dbReference>
<dbReference type="InterPro" id="IPR013813">
    <property type="entry name" value="Endoribo_LPSP/chorism_mut-like"/>
</dbReference>
<comment type="caution">
    <text evidence="2">The sequence shown here is derived from an EMBL/GenBank/DDBJ whole genome shotgun (WGS) entry which is preliminary data.</text>
</comment>
<dbReference type="CDD" id="cd02199">
    <property type="entry name" value="YjgF_YER057c_UK114_like_1"/>
    <property type="match status" value="1"/>
</dbReference>
<evidence type="ECO:0000313" key="2">
    <source>
        <dbReference type="EMBL" id="TLX42873.1"/>
    </source>
</evidence>
<dbReference type="Pfam" id="PF14588">
    <property type="entry name" value="YjgF_endoribonc"/>
    <property type="match status" value="1"/>
</dbReference>
<dbReference type="RefSeq" id="WP_138399233.1">
    <property type="nucleotide sequence ID" value="NZ_JBAFVI010000002.1"/>
</dbReference>
<dbReference type="EMBL" id="VAUP01000022">
    <property type="protein sequence ID" value="TLX42873.1"/>
    <property type="molecule type" value="Genomic_DNA"/>
</dbReference>
<dbReference type="Gene3D" id="3.30.1330.40">
    <property type="entry name" value="RutC-like"/>
    <property type="match status" value="1"/>
</dbReference>
<feature type="domain" description="Endoribonuclease L-PSP/chorismate mutase-like" evidence="1">
    <location>
        <begin position="5"/>
        <end position="139"/>
    </location>
</feature>
<dbReference type="AlphaFoldDB" id="A0A6C1KUM3"/>
<dbReference type="PANTHER" id="PTHR43760">
    <property type="entry name" value="ENDORIBONUCLEASE-RELATED"/>
    <property type="match status" value="1"/>
</dbReference>
<name>A0A6C1KUM3_XANAU</name>
<organism evidence="2 3">
    <name type="scientific">Xanthobacter autotrophicus</name>
    <dbReference type="NCBI Taxonomy" id="280"/>
    <lineage>
        <taxon>Bacteria</taxon>
        <taxon>Pseudomonadati</taxon>
        <taxon>Pseudomonadota</taxon>
        <taxon>Alphaproteobacteria</taxon>
        <taxon>Hyphomicrobiales</taxon>
        <taxon>Xanthobacteraceae</taxon>
        <taxon>Xanthobacter</taxon>
    </lineage>
</organism>